<proteinExistence type="predicted"/>
<keyword evidence="1" id="KW-0479">Metal-binding</keyword>
<name>A0AAU9K401_9CILI</name>
<keyword evidence="1" id="KW-0862">Zinc</keyword>
<evidence type="ECO:0000313" key="4">
    <source>
        <dbReference type="Proteomes" id="UP001162131"/>
    </source>
</evidence>
<dbReference type="AlphaFoldDB" id="A0AAU9K401"/>
<dbReference type="Proteomes" id="UP001162131">
    <property type="component" value="Unassembled WGS sequence"/>
</dbReference>
<protein>
    <recommendedName>
        <fullName evidence="2">RING-type domain-containing protein</fullName>
    </recommendedName>
</protein>
<gene>
    <name evidence="3" type="ORF">BSTOLATCC_MIC59584</name>
</gene>
<organism evidence="3 4">
    <name type="scientific">Blepharisma stoltei</name>
    <dbReference type="NCBI Taxonomy" id="1481888"/>
    <lineage>
        <taxon>Eukaryota</taxon>
        <taxon>Sar</taxon>
        <taxon>Alveolata</taxon>
        <taxon>Ciliophora</taxon>
        <taxon>Postciliodesmatophora</taxon>
        <taxon>Heterotrichea</taxon>
        <taxon>Heterotrichida</taxon>
        <taxon>Blepharismidae</taxon>
        <taxon>Blepharisma</taxon>
    </lineage>
</organism>
<evidence type="ECO:0000256" key="1">
    <source>
        <dbReference type="PROSITE-ProRule" id="PRU00175"/>
    </source>
</evidence>
<reference evidence="3" key="1">
    <citation type="submission" date="2021-09" db="EMBL/GenBank/DDBJ databases">
        <authorList>
            <consortium name="AG Swart"/>
            <person name="Singh M."/>
            <person name="Singh A."/>
            <person name="Seah K."/>
            <person name="Emmerich C."/>
        </authorList>
    </citation>
    <scope>NUCLEOTIDE SEQUENCE</scope>
    <source>
        <strain evidence="3">ATCC30299</strain>
    </source>
</reference>
<feature type="domain" description="RING-type" evidence="2">
    <location>
        <begin position="396"/>
        <end position="439"/>
    </location>
</feature>
<evidence type="ECO:0000259" key="2">
    <source>
        <dbReference type="PROSITE" id="PS50089"/>
    </source>
</evidence>
<sequence>MKARFIEVHLGEPNLQAFQSSIHLNFEKPSFYSVVYFGILLQLSRLKGTFVAGKTLNELNKALDRVQGSINEEVYKFLKEFMKYTESFSSADIKNYLLKESVEESFDHAFRIIVSTTLRNEFKTQYSNEVIYGKEVLKDEEYIFNALTKILKFTISIYSYNSPNPFIARTPNPNPELNISILYDQNSQNSWSLLVHFKENLHDYGQTVNLDDLPFTYSDQSQSLPAPMPIPMKPEVAPVQTAIDQSALIEILAQIVTSQVGWMPEANKLQLDQEISKLSSQNPAPKIACLKRIKSWIKRIGNCSHDSSSLLYFYPCHKVHCKLCIQDKIDKKQLTKSQISCPCGMKIPNKFKDKNFKFPREPGQNKNEENPSAASSVVSSLSTQESLQIAPLQEMCEICKGINFKQFTNTFPCGHKVCKKCWEKCNKTCYKCYICEICRNPLITGKSVYIYQNIYYHFDCTLCQICSQSIFQTGTPYIYNGKGSHLECQRGSRAS</sequence>
<dbReference type="GO" id="GO:0008270">
    <property type="term" value="F:zinc ion binding"/>
    <property type="evidence" value="ECO:0007669"/>
    <property type="project" value="UniProtKB-KW"/>
</dbReference>
<keyword evidence="1" id="KW-0863">Zinc-finger</keyword>
<dbReference type="PROSITE" id="PS50089">
    <property type="entry name" value="ZF_RING_2"/>
    <property type="match status" value="1"/>
</dbReference>
<keyword evidence="4" id="KW-1185">Reference proteome</keyword>
<dbReference type="EMBL" id="CAJZBQ010000057">
    <property type="protein sequence ID" value="CAG9333768.1"/>
    <property type="molecule type" value="Genomic_DNA"/>
</dbReference>
<evidence type="ECO:0000313" key="3">
    <source>
        <dbReference type="EMBL" id="CAG9333768.1"/>
    </source>
</evidence>
<accession>A0AAU9K401</accession>
<comment type="caution">
    <text evidence="3">The sequence shown here is derived from an EMBL/GenBank/DDBJ whole genome shotgun (WGS) entry which is preliminary data.</text>
</comment>
<dbReference type="InterPro" id="IPR001841">
    <property type="entry name" value="Znf_RING"/>
</dbReference>